<dbReference type="InterPro" id="IPR027368">
    <property type="entry name" value="MnmE_dom2"/>
</dbReference>
<dbReference type="Pfam" id="PF01926">
    <property type="entry name" value="MMR_HSR1"/>
    <property type="match status" value="1"/>
</dbReference>
<comment type="similarity">
    <text evidence="1 6">Belongs to the TRAFAC class TrmE-Era-EngA-EngB-Septin-like GTPase superfamily. TrmE GTPase family.</text>
</comment>
<feature type="binding site" evidence="6">
    <location>
        <position position="248"/>
    </location>
    <ligand>
        <name>Mg(2+)</name>
        <dbReference type="ChEBI" id="CHEBI:18420"/>
    </ligand>
</feature>
<evidence type="ECO:0000256" key="3">
    <source>
        <dbReference type="ARBA" id="ARBA00022741"/>
    </source>
</evidence>
<feature type="binding site" evidence="6">
    <location>
        <position position="223"/>
    </location>
    <ligand>
        <name>K(+)</name>
        <dbReference type="ChEBI" id="CHEBI:29103"/>
    </ligand>
</feature>
<keyword evidence="6" id="KW-0479">Metal-binding</keyword>
<feature type="binding site" evidence="6">
    <location>
        <begin position="242"/>
        <end position="248"/>
    </location>
    <ligand>
        <name>GTP</name>
        <dbReference type="ChEBI" id="CHEBI:37565"/>
    </ligand>
</feature>
<dbReference type="Pfam" id="PF10396">
    <property type="entry name" value="TrmE_N"/>
    <property type="match status" value="1"/>
</dbReference>
<name>A0ABU8BX75_9RHOB</name>
<organism evidence="8 9">
    <name type="scientific">Gemmobacter denitrificans</name>
    <dbReference type="NCBI Taxonomy" id="3123040"/>
    <lineage>
        <taxon>Bacteria</taxon>
        <taxon>Pseudomonadati</taxon>
        <taxon>Pseudomonadota</taxon>
        <taxon>Alphaproteobacteria</taxon>
        <taxon>Rhodobacterales</taxon>
        <taxon>Paracoccaceae</taxon>
        <taxon>Gemmobacter</taxon>
    </lineage>
</organism>
<dbReference type="SUPFAM" id="SSF52540">
    <property type="entry name" value="P-loop containing nucleoside triphosphate hydrolases"/>
    <property type="match status" value="1"/>
</dbReference>
<feature type="binding site" evidence="6">
    <location>
        <begin position="223"/>
        <end position="228"/>
    </location>
    <ligand>
        <name>GTP</name>
        <dbReference type="ChEBI" id="CHEBI:37565"/>
    </ligand>
</feature>
<dbReference type="InterPro" id="IPR018948">
    <property type="entry name" value="GTP-bd_TrmE_N"/>
</dbReference>
<dbReference type="EC" id="3.6.-.-" evidence="6"/>
<keyword evidence="2 6" id="KW-0819">tRNA processing</keyword>
<comment type="subcellular location">
    <subcellularLocation>
        <location evidence="6">Cytoplasm</location>
    </subcellularLocation>
</comment>
<protein>
    <recommendedName>
        <fullName evidence="6">tRNA modification GTPase MnmE</fullName>
        <ecNumber evidence="6">3.6.-.-</ecNumber>
    </recommendedName>
</protein>
<feature type="domain" description="TrmE-type G" evidence="7">
    <location>
        <begin position="213"/>
        <end position="353"/>
    </location>
</feature>
<keyword evidence="5 6" id="KW-0342">GTP-binding</keyword>
<evidence type="ECO:0000256" key="4">
    <source>
        <dbReference type="ARBA" id="ARBA00022958"/>
    </source>
</evidence>
<comment type="subunit">
    <text evidence="6">Homodimer. Heterotetramer of two MnmE and two MnmG subunits.</text>
</comment>
<feature type="binding site" evidence="6">
    <location>
        <position position="227"/>
    </location>
    <ligand>
        <name>Mg(2+)</name>
        <dbReference type="ChEBI" id="CHEBI:18420"/>
    </ligand>
</feature>
<dbReference type="Gene3D" id="3.40.50.300">
    <property type="entry name" value="P-loop containing nucleotide triphosphate hydrolases"/>
    <property type="match status" value="1"/>
</dbReference>
<dbReference type="HAMAP" id="MF_00379">
    <property type="entry name" value="GTPase_MnmE"/>
    <property type="match status" value="1"/>
</dbReference>
<dbReference type="NCBIfam" id="NF003661">
    <property type="entry name" value="PRK05291.1-3"/>
    <property type="match status" value="1"/>
</dbReference>
<keyword evidence="3 6" id="KW-0547">Nucleotide-binding</keyword>
<accession>A0ABU8BX75</accession>
<dbReference type="Pfam" id="PF12631">
    <property type="entry name" value="MnmE_helical"/>
    <property type="match status" value="1"/>
</dbReference>
<dbReference type="NCBIfam" id="TIGR00231">
    <property type="entry name" value="small_GTP"/>
    <property type="match status" value="1"/>
</dbReference>
<feature type="binding site" evidence="6">
    <location>
        <position position="247"/>
    </location>
    <ligand>
        <name>K(+)</name>
        <dbReference type="ChEBI" id="CHEBI:29103"/>
    </ligand>
</feature>
<dbReference type="SUPFAM" id="SSF116878">
    <property type="entry name" value="TrmE connector domain"/>
    <property type="match status" value="1"/>
</dbReference>
<evidence type="ECO:0000259" key="7">
    <source>
        <dbReference type="PROSITE" id="PS51709"/>
    </source>
</evidence>
<feature type="binding site" evidence="6">
    <location>
        <begin position="267"/>
        <end position="270"/>
    </location>
    <ligand>
        <name>GTP</name>
        <dbReference type="ChEBI" id="CHEBI:37565"/>
    </ligand>
</feature>
<feature type="binding site" evidence="6">
    <location>
        <position position="242"/>
    </location>
    <ligand>
        <name>K(+)</name>
        <dbReference type="ChEBI" id="CHEBI:29103"/>
    </ligand>
</feature>
<evidence type="ECO:0000256" key="5">
    <source>
        <dbReference type="ARBA" id="ARBA00023134"/>
    </source>
</evidence>
<dbReference type="CDD" id="cd04164">
    <property type="entry name" value="trmE"/>
    <property type="match status" value="1"/>
</dbReference>
<dbReference type="InterPro" id="IPR006073">
    <property type="entry name" value="GTP-bd"/>
</dbReference>
<comment type="function">
    <text evidence="6">Exhibits a very high intrinsic GTPase hydrolysis rate. Involved in the addition of a carboxymethylaminomethyl (cmnm) group at the wobble position (U34) of certain tRNAs, forming tRNA-cmnm(5)s(2)U34.</text>
</comment>
<evidence type="ECO:0000256" key="6">
    <source>
        <dbReference type="HAMAP-Rule" id="MF_00379"/>
    </source>
</evidence>
<keyword evidence="4 6" id="KW-0630">Potassium</keyword>
<dbReference type="Gene3D" id="1.20.120.430">
    <property type="entry name" value="tRNA modification GTPase MnmE domain 2"/>
    <property type="match status" value="1"/>
</dbReference>
<feature type="binding site" evidence="6">
    <location>
        <position position="244"/>
    </location>
    <ligand>
        <name>K(+)</name>
        <dbReference type="ChEBI" id="CHEBI:29103"/>
    </ligand>
</feature>
<dbReference type="InterPro" id="IPR005225">
    <property type="entry name" value="Small_GTP-bd"/>
</dbReference>
<dbReference type="Gene3D" id="3.30.1360.120">
    <property type="entry name" value="Probable tRNA modification gtpase trme, domain 1"/>
    <property type="match status" value="1"/>
</dbReference>
<dbReference type="GO" id="GO:0016787">
    <property type="term" value="F:hydrolase activity"/>
    <property type="evidence" value="ECO:0007669"/>
    <property type="project" value="UniProtKB-KW"/>
</dbReference>
<dbReference type="RefSeq" id="WP_335424178.1">
    <property type="nucleotide sequence ID" value="NZ_JBALHR010000009.1"/>
</dbReference>
<reference evidence="8" key="1">
    <citation type="submission" date="2024-02" db="EMBL/GenBank/DDBJ databases">
        <title>Genome sequences of strain Gemmobacter sp. JM10B15.</title>
        <authorList>
            <person name="Zhang M."/>
        </authorList>
    </citation>
    <scope>NUCLEOTIDE SEQUENCE</scope>
    <source>
        <strain evidence="8">JM10B15</strain>
    </source>
</reference>
<evidence type="ECO:0000256" key="1">
    <source>
        <dbReference type="ARBA" id="ARBA00011043"/>
    </source>
</evidence>
<dbReference type="CDD" id="cd14858">
    <property type="entry name" value="TrmE_N"/>
    <property type="match status" value="1"/>
</dbReference>
<keyword evidence="6 8" id="KW-0378">Hydrolase</keyword>
<keyword evidence="6" id="KW-0460">Magnesium</keyword>
<evidence type="ECO:0000256" key="2">
    <source>
        <dbReference type="ARBA" id="ARBA00022694"/>
    </source>
</evidence>
<keyword evidence="9" id="KW-1185">Reference proteome</keyword>
<comment type="caution">
    <text evidence="6">Lacks conserved residue(s) required for the propagation of feature annotation.</text>
</comment>
<dbReference type="InterPro" id="IPR004520">
    <property type="entry name" value="GTPase_MnmE"/>
</dbReference>
<proteinExistence type="inferred from homology"/>
<dbReference type="PANTHER" id="PTHR42714">
    <property type="entry name" value="TRNA MODIFICATION GTPASE GTPBP3"/>
    <property type="match status" value="1"/>
</dbReference>
<gene>
    <name evidence="6 8" type="primary">mnmE</name>
    <name evidence="6" type="synonym">trmE</name>
    <name evidence="8" type="ORF">V6590_14115</name>
</gene>
<dbReference type="PROSITE" id="PS51709">
    <property type="entry name" value="G_TRME"/>
    <property type="match status" value="1"/>
</dbReference>
<dbReference type="Proteomes" id="UP001431963">
    <property type="component" value="Unassembled WGS sequence"/>
</dbReference>
<evidence type="ECO:0000313" key="9">
    <source>
        <dbReference type="Proteomes" id="UP001431963"/>
    </source>
</evidence>
<sequence>MDTIYALASARGRAGVSVVRLSGKGAHEAVRQLTDRDLPALRQAALRRLIWQGEVLDEALVILFGEGASFTGEHVAELQVHGSVAVVAALLRVLGLMPGLRLAEPGEFTRRALENGCLDLAQVEGLADLIDAETEAQRRQALRVLSGHIGQKVEAWRQRILRAGALIEATIDFADEDVPVDVTPEVRGLLRTLLDELRAEISGSEIAERIRDGFEVAIIGAPNVGKSTLLNALAGREAAITSEIAGTTRDVIEVRMEIAGLPVTLLDTAGIRETGDRVEAIGISRAMERAAQADLRIVLVETFGDPIPVDLEADDLVVLAKVDRAGPMDGLAVSGLTGQGLDMLVVRIGDILSRRTLQGSSLIRARHREAVVLAVGALDLALAEVDSWHMRAELVAEEIRRAMRALDSLIGKIGTEDLLGEIFSSFCIGK</sequence>
<dbReference type="EMBL" id="JBALHR010000009">
    <property type="protein sequence ID" value="MEH7829286.1"/>
    <property type="molecule type" value="Genomic_DNA"/>
</dbReference>
<dbReference type="PANTHER" id="PTHR42714:SF2">
    <property type="entry name" value="TRNA MODIFICATION GTPASE GTPBP3, MITOCHONDRIAL"/>
    <property type="match status" value="1"/>
</dbReference>
<dbReference type="InterPro" id="IPR027266">
    <property type="entry name" value="TrmE/GcvT-like"/>
</dbReference>
<dbReference type="InterPro" id="IPR027417">
    <property type="entry name" value="P-loop_NTPase"/>
</dbReference>
<evidence type="ECO:0000313" key="8">
    <source>
        <dbReference type="EMBL" id="MEH7829286.1"/>
    </source>
</evidence>
<dbReference type="InterPro" id="IPR025867">
    <property type="entry name" value="MnmE_helical"/>
</dbReference>
<keyword evidence="6" id="KW-0963">Cytoplasm</keyword>
<dbReference type="InterPro" id="IPR031168">
    <property type="entry name" value="G_TrmE"/>
</dbReference>
<comment type="caution">
    <text evidence="8">The sequence shown here is derived from an EMBL/GenBank/DDBJ whole genome shotgun (WGS) entry which is preliminary data.</text>
</comment>
<comment type="cofactor">
    <cofactor evidence="6">
        <name>K(+)</name>
        <dbReference type="ChEBI" id="CHEBI:29103"/>
    </cofactor>
    <text evidence="6">Binds 1 potassium ion per subunit.</text>
</comment>